<keyword evidence="1" id="KW-1133">Transmembrane helix</keyword>
<feature type="domain" description="TadE-like" evidence="2">
    <location>
        <begin position="11"/>
        <end position="53"/>
    </location>
</feature>
<dbReference type="EMBL" id="NOIF01000463">
    <property type="protein sequence ID" value="OZS41286.1"/>
    <property type="molecule type" value="Genomic_DNA"/>
</dbReference>
<evidence type="ECO:0000313" key="3">
    <source>
        <dbReference type="EMBL" id="OZS41286.1"/>
    </source>
</evidence>
<dbReference type="Proteomes" id="UP000215999">
    <property type="component" value="Unassembled WGS sequence"/>
</dbReference>
<feature type="transmembrane region" description="Helical" evidence="1">
    <location>
        <begin position="12"/>
        <end position="32"/>
    </location>
</feature>
<dbReference type="RefSeq" id="WP_141226350.1">
    <property type="nucleotide sequence ID" value="NZ_NOIF01000463.1"/>
</dbReference>
<evidence type="ECO:0000256" key="1">
    <source>
        <dbReference type="SAM" id="Phobius"/>
    </source>
</evidence>
<dbReference type="InterPro" id="IPR012495">
    <property type="entry name" value="TadE-like_dom"/>
</dbReference>
<evidence type="ECO:0000313" key="4">
    <source>
        <dbReference type="Proteomes" id="UP000215999"/>
    </source>
</evidence>
<keyword evidence="1" id="KW-0812">Transmembrane</keyword>
<evidence type="ECO:0000259" key="2">
    <source>
        <dbReference type="Pfam" id="PF07811"/>
    </source>
</evidence>
<keyword evidence="4" id="KW-1185">Reference proteome</keyword>
<organism evidence="3 4">
    <name type="scientific">Photobacterium sanguinicancri</name>
    <dbReference type="NCBI Taxonomy" id="875932"/>
    <lineage>
        <taxon>Bacteria</taxon>
        <taxon>Pseudomonadati</taxon>
        <taxon>Pseudomonadota</taxon>
        <taxon>Gammaproteobacteria</taxon>
        <taxon>Vibrionales</taxon>
        <taxon>Vibrionaceae</taxon>
        <taxon>Photobacterium</taxon>
    </lineage>
</organism>
<dbReference type="Pfam" id="PF07811">
    <property type="entry name" value="TadE"/>
    <property type="match status" value="1"/>
</dbReference>
<protein>
    <recommendedName>
        <fullName evidence="2">TadE-like domain-containing protein</fullName>
    </recommendedName>
</protein>
<sequence length="136" mass="15889">MNISSFKRQKGVFAIEFALGFFVLFMFTMLIFETCRVTYIAAVLDYATAEAARDARVQLEKNTDLNKYMNQDCERIYKNEPEKKKTCLTVNSFSGDQFQIWFYWFVEKNGGALWQVLTSASDMKVTVKHYKDLNNL</sequence>
<proteinExistence type="predicted"/>
<comment type="caution">
    <text evidence="3">The sequence shown here is derived from an EMBL/GenBank/DDBJ whole genome shotgun (WGS) entry which is preliminary data.</text>
</comment>
<keyword evidence="1" id="KW-0472">Membrane</keyword>
<feature type="non-terminal residue" evidence="3">
    <location>
        <position position="136"/>
    </location>
</feature>
<name>A0ABX4FQN5_9GAMM</name>
<reference evidence="3 4" key="1">
    <citation type="journal article" date="2016" name="Antonie Van Leeuwenhoek">
        <title>Photobacterium sanguinicancri sp. nov. isolated from marine animals.</title>
        <authorList>
            <person name="Gomez-Gil B."/>
            <person name="Roque A."/>
            <person name="Rotllant G."/>
            <person name="Romalde J.L."/>
            <person name="Doce A."/>
            <person name="Eggermont M."/>
            <person name="Defoirdt T."/>
        </authorList>
    </citation>
    <scope>NUCLEOTIDE SEQUENCE [LARGE SCALE GENOMIC DNA]</scope>
    <source>
        <strain evidence="3 4">CAIM 1827</strain>
    </source>
</reference>
<gene>
    <name evidence="3" type="ORF">ASV53_24610</name>
</gene>
<accession>A0ABX4FQN5</accession>